<dbReference type="InterPro" id="IPR035906">
    <property type="entry name" value="MetI-like_sf"/>
</dbReference>
<name>A0AA40WZQ8_9GAMM</name>
<evidence type="ECO:0000313" key="13">
    <source>
        <dbReference type="Proteomes" id="UP000705283"/>
    </source>
</evidence>
<feature type="transmembrane region" description="Helical" evidence="8">
    <location>
        <begin position="97"/>
        <end position="122"/>
    </location>
</feature>
<feature type="transmembrane region" description="Helical" evidence="8">
    <location>
        <begin position="295"/>
        <end position="317"/>
    </location>
</feature>
<reference evidence="11 12" key="2">
    <citation type="journal article" date="2017" name="Int. J. Syst. Evol. Microbiol.">
        <title>Rouxiella badensis sp. nov. and Rouxiella silvae sp. nov. isolated from peat bog soil in Germany and emendation of the genus description.</title>
        <authorList>
            <person name="Le Fleche-Mateos A."/>
            <person name="Kugler J.H."/>
            <person name="Hansen S.H."/>
            <person name="Syldatk C."/>
            <person name="Hausmann R."/>
            <person name="Lomprez F."/>
            <person name="Vandenbogaert M."/>
            <person name="Manuguerra J.C."/>
            <person name="Grimont P.A."/>
        </authorList>
    </citation>
    <scope>NUCLEOTIDE SEQUENCE [LARGE SCALE GENOMIC DNA]</scope>
    <source>
        <strain evidence="11 12">213</strain>
    </source>
</reference>
<dbReference type="Pfam" id="PF00528">
    <property type="entry name" value="BPD_transp_1"/>
    <property type="match status" value="1"/>
</dbReference>
<comment type="caution">
    <text evidence="10">The sequence shown here is derived from an EMBL/GenBank/DDBJ whole genome shotgun (WGS) entry which is preliminary data.</text>
</comment>
<feature type="transmembrane region" description="Helical" evidence="8">
    <location>
        <begin position="241"/>
        <end position="267"/>
    </location>
</feature>
<proteinExistence type="inferred from homology"/>
<dbReference type="AlphaFoldDB" id="A0AA40WZQ8"/>
<dbReference type="PROSITE" id="PS50928">
    <property type="entry name" value="ABC_TM1"/>
    <property type="match status" value="1"/>
</dbReference>
<dbReference type="SUPFAM" id="SSF161098">
    <property type="entry name" value="MetI-like"/>
    <property type="match status" value="1"/>
</dbReference>
<keyword evidence="6 8" id="KW-1133">Transmembrane helix</keyword>
<dbReference type="GO" id="GO:0055085">
    <property type="term" value="P:transmembrane transport"/>
    <property type="evidence" value="ECO:0007669"/>
    <property type="project" value="InterPro"/>
</dbReference>
<dbReference type="PANTHER" id="PTHR30193:SF37">
    <property type="entry name" value="INNER MEMBRANE ABC TRANSPORTER PERMEASE PROTEIN YCJO"/>
    <property type="match status" value="1"/>
</dbReference>
<feature type="domain" description="ABC transmembrane type-1" evidence="9">
    <location>
        <begin position="101"/>
        <end position="314"/>
    </location>
</feature>
<evidence type="ECO:0000256" key="2">
    <source>
        <dbReference type="ARBA" id="ARBA00022448"/>
    </source>
</evidence>
<keyword evidence="3" id="KW-1003">Cell membrane</keyword>
<reference evidence="10" key="4">
    <citation type="submission" date="2022-09" db="EMBL/GenBank/DDBJ databases">
        <title>Rouxiella aceris sp. nov., isolated from tree sap and emended description of the genus Rhouxiella.</title>
        <authorList>
            <person name="Kim I.S."/>
        </authorList>
    </citation>
    <scope>NUCLEOTIDE SEQUENCE</scope>
    <source>
        <strain evidence="10">SAP-2</strain>
    </source>
</reference>
<evidence type="ECO:0000313" key="10">
    <source>
        <dbReference type="EMBL" id="MBF6636078.1"/>
    </source>
</evidence>
<evidence type="ECO:0000256" key="8">
    <source>
        <dbReference type="RuleBase" id="RU363032"/>
    </source>
</evidence>
<gene>
    <name evidence="11" type="ORF">BS639_18125</name>
    <name evidence="10" type="ORF">ITX54_05285</name>
</gene>
<evidence type="ECO:0000256" key="4">
    <source>
        <dbReference type="ARBA" id="ARBA00022519"/>
    </source>
</evidence>
<dbReference type="Proteomes" id="UP000192722">
    <property type="component" value="Unassembled WGS sequence"/>
</dbReference>
<evidence type="ECO:0000256" key="6">
    <source>
        <dbReference type="ARBA" id="ARBA00022989"/>
    </source>
</evidence>
<evidence type="ECO:0000256" key="1">
    <source>
        <dbReference type="ARBA" id="ARBA00004429"/>
    </source>
</evidence>
<reference evidence="10" key="3">
    <citation type="submission" date="2020-11" db="EMBL/GenBank/DDBJ databases">
        <authorList>
            <person name="Lee S.D."/>
        </authorList>
    </citation>
    <scope>NUCLEOTIDE SEQUENCE</scope>
    <source>
        <strain evidence="10">SAP-2</strain>
    </source>
</reference>
<evidence type="ECO:0000313" key="11">
    <source>
        <dbReference type="EMBL" id="ORJ19830.1"/>
    </source>
</evidence>
<dbReference type="InterPro" id="IPR051393">
    <property type="entry name" value="ABC_transporter_permease"/>
</dbReference>
<dbReference type="EMBL" id="MRWD01000048">
    <property type="protein sequence ID" value="ORJ19830.1"/>
    <property type="molecule type" value="Genomic_DNA"/>
</dbReference>
<comment type="subcellular location">
    <subcellularLocation>
        <location evidence="1">Cell inner membrane</location>
        <topology evidence="1">Multi-pass membrane protein</topology>
    </subcellularLocation>
    <subcellularLocation>
        <location evidence="8">Cell membrane</location>
        <topology evidence="8">Multi-pass membrane protein</topology>
    </subcellularLocation>
</comment>
<evidence type="ECO:0000256" key="7">
    <source>
        <dbReference type="ARBA" id="ARBA00023136"/>
    </source>
</evidence>
<comment type="similarity">
    <text evidence="8">Belongs to the binding-protein-dependent transport system permease family.</text>
</comment>
<feature type="transmembrane region" description="Helical" evidence="8">
    <location>
        <begin position="42"/>
        <end position="61"/>
    </location>
</feature>
<keyword evidence="5 8" id="KW-0812">Transmembrane</keyword>
<feature type="transmembrane region" description="Helical" evidence="8">
    <location>
        <begin position="189"/>
        <end position="211"/>
    </location>
</feature>
<dbReference type="Proteomes" id="UP000705283">
    <property type="component" value="Unassembled WGS sequence"/>
</dbReference>
<dbReference type="Gene3D" id="1.10.3720.10">
    <property type="entry name" value="MetI-like"/>
    <property type="match status" value="1"/>
</dbReference>
<evidence type="ECO:0000259" key="9">
    <source>
        <dbReference type="PROSITE" id="PS50928"/>
    </source>
</evidence>
<dbReference type="PANTHER" id="PTHR30193">
    <property type="entry name" value="ABC TRANSPORTER PERMEASE PROTEIN"/>
    <property type="match status" value="1"/>
</dbReference>
<dbReference type="EMBL" id="JADMKS010000002">
    <property type="protein sequence ID" value="MBF6636078.1"/>
    <property type="molecule type" value="Genomic_DNA"/>
</dbReference>
<evidence type="ECO:0000313" key="12">
    <source>
        <dbReference type="Proteomes" id="UP000192722"/>
    </source>
</evidence>
<feature type="transmembrane region" description="Helical" evidence="8">
    <location>
        <begin position="134"/>
        <end position="158"/>
    </location>
</feature>
<organism evidence="10 13">
    <name type="scientific">Rouxiella silvae</name>
    <dbReference type="NCBI Taxonomy" id="1646373"/>
    <lineage>
        <taxon>Bacteria</taxon>
        <taxon>Pseudomonadati</taxon>
        <taxon>Pseudomonadota</taxon>
        <taxon>Gammaproteobacteria</taxon>
        <taxon>Enterobacterales</taxon>
        <taxon>Yersiniaceae</taxon>
        <taxon>Rouxiella</taxon>
    </lineage>
</organism>
<dbReference type="GO" id="GO:0005886">
    <property type="term" value="C:plasma membrane"/>
    <property type="evidence" value="ECO:0007669"/>
    <property type="project" value="UniProtKB-SubCell"/>
</dbReference>
<accession>A0AA40WZQ8</accession>
<evidence type="ECO:0000256" key="3">
    <source>
        <dbReference type="ARBA" id="ARBA00022475"/>
    </source>
</evidence>
<dbReference type="CDD" id="cd06261">
    <property type="entry name" value="TM_PBP2"/>
    <property type="match status" value="1"/>
</dbReference>
<protein>
    <submittedName>
        <fullName evidence="10">Sugar ABC transporter permease</fullName>
    </submittedName>
</protein>
<keyword evidence="12" id="KW-1185">Reference proteome</keyword>
<keyword evidence="4" id="KW-0997">Cell inner membrane</keyword>
<dbReference type="RefSeq" id="WP_055782018.1">
    <property type="nucleotide sequence ID" value="NZ_CBCSCF010000017.1"/>
</dbReference>
<reference evidence="11" key="1">
    <citation type="submission" date="2016-12" db="EMBL/GenBank/DDBJ databases">
        <authorList>
            <person name="Le Fleche-Mateos A."/>
        </authorList>
    </citation>
    <scope>NUCLEOTIDE SEQUENCE</scope>
    <source>
        <strain evidence="11">213</strain>
    </source>
</reference>
<dbReference type="InterPro" id="IPR000515">
    <property type="entry name" value="MetI-like"/>
</dbReference>
<sequence>MSLAESVSVAVKQKNTVTQDLNAASARPARRILTRLERAERFWGWIMVLPLLIGLLVFYFIPFLQNIFYSFTDLDQFMNWSSFNLNNYRDLFSDDDFYSAIFNTLFYVVVCVPVSLTLSLLLAMGLNQNIRGKAVFRTLLFLPAVTMPAAVAMVWQWLFNKDFGLINYLLHFFDVSAVGWLSDPEVVRLSVSIIIIWSSLALKIIILLAGLQNIPKSIYEAADIDGISTLRRFFCLTLPMMVPTLFFVSVMSFIEVLQIFDVIYLMFNRSMVESDTMTITYLFFKNAFYLQEKGYASAITVVLFIVTMLITLIQMAIGKRLKVS</sequence>
<evidence type="ECO:0000256" key="5">
    <source>
        <dbReference type="ARBA" id="ARBA00022692"/>
    </source>
</evidence>
<keyword evidence="2 8" id="KW-0813">Transport</keyword>
<keyword evidence="7 8" id="KW-0472">Membrane</keyword>